<dbReference type="SUPFAM" id="SSF46894">
    <property type="entry name" value="C-terminal effector domain of the bipartite response regulators"/>
    <property type="match status" value="1"/>
</dbReference>
<dbReference type="Proteomes" id="UP000656881">
    <property type="component" value="Unassembled WGS sequence"/>
</dbReference>
<dbReference type="Gene3D" id="1.10.10.10">
    <property type="entry name" value="Winged helix-like DNA-binding domain superfamily/Winged helix DNA-binding domain"/>
    <property type="match status" value="1"/>
</dbReference>
<dbReference type="PANTHER" id="PTHR34293:SF1">
    <property type="entry name" value="HTH-TYPE TRANSCRIPTIONAL REGULATOR TRMBL2"/>
    <property type="match status" value="1"/>
</dbReference>
<feature type="domain" description="HTH luxR-type" evidence="2">
    <location>
        <begin position="280"/>
        <end position="337"/>
    </location>
</feature>
<reference evidence="4" key="1">
    <citation type="journal article" date="2019" name="Int. J. Syst. Evol. Microbiol.">
        <title>The Global Catalogue of Microorganisms (GCM) 10K type strain sequencing project: providing services to taxonomists for standard genome sequencing and annotation.</title>
        <authorList>
            <consortium name="The Broad Institute Genomics Platform"/>
            <consortium name="The Broad Institute Genome Sequencing Center for Infectious Disease"/>
            <person name="Wu L."/>
            <person name="Ma J."/>
        </authorList>
    </citation>
    <scope>NUCLEOTIDE SEQUENCE [LARGE SCALE GENOMIC DNA]</scope>
    <source>
        <strain evidence="4">CGMCC 4.7349</strain>
    </source>
</reference>
<proteinExistence type="predicted"/>
<dbReference type="SMART" id="SM00421">
    <property type="entry name" value="HTH_LUXR"/>
    <property type="match status" value="1"/>
</dbReference>
<accession>A0ABQ2LT42</accession>
<evidence type="ECO:0000313" key="4">
    <source>
        <dbReference type="Proteomes" id="UP000656881"/>
    </source>
</evidence>
<dbReference type="InterPro" id="IPR051797">
    <property type="entry name" value="TrmB-like"/>
</dbReference>
<protein>
    <recommendedName>
        <fullName evidence="2">HTH luxR-type domain-containing protein</fullName>
    </recommendedName>
</protein>
<feature type="compositionally biased region" description="Gly residues" evidence="1">
    <location>
        <begin position="12"/>
        <end position="26"/>
    </location>
</feature>
<dbReference type="RefSeq" id="WP_229696899.1">
    <property type="nucleotide sequence ID" value="NZ_BMNG01000005.1"/>
</dbReference>
<evidence type="ECO:0000256" key="1">
    <source>
        <dbReference type="SAM" id="MobiDB-lite"/>
    </source>
</evidence>
<sequence>MQDGAVRETGAPAGGGPATGTHGGGATHMRHEGHEDHDHTVLCEAGREAYARALTEGRVPCAEAAHAPCLVDSGLLYADPDDASSLRPSTPLIALPRLLDEIEESIARHRGRASRLATAFEPFLRLGAGTEPGAAAGQVTVLKGVPRIRRAVWQALADASDEVIGIQPANPRQDRLLPREEPWRMAEFAARGGSMRTLALPHTTPGPLPGVDCEVRTLDELPPCLLVFDRDVAFIPAAEDGRVAFELRSPALVTYVVTAFDILWRLATPLHREDVPRPPDQAVGPVQRDIASLLTEGLTDTEIAGRLDMNVRTAREHIARLAAVLGSNSRAQLGFLISRSGLLD</sequence>
<name>A0ABQ2LT42_9ACTN</name>
<dbReference type="InterPro" id="IPR036388">
    <property type="entry name" value="WH-like_DNA-bd_sf"/>
</dbReference>
<keyword evidence="4" id="KW-1185">Reference proteome</keyword>
<organism evidence="3 4">
    <name type="scientific">Streptomyces lasiicapitis</name>
    <dbReference type="NCBI Taxonomy" id="1923961"/>
    <lineage>
        <taxon>Bacteria</taxon>
        <taxon>Bacillati</taxon>
        <taxon>Actinomycetota</taxon>
        <taxon>Actinomycetes</taxon>
        <taxon>Kitasatosporales</taxon>
        <taxon>Streptomycetaceae</taxon>
        <taxon>Streptomyces</taxon>
    </lineage>
</organism>
<feature type="region of interest" description="Disordered" evidence="1">
    <location>
        <begin position="1"/>
        <end position="37"/>
    </location>
</feature>
<dbReference type="EMBL" id="BMNG01000005">
    <property type="protein sequence ID" value="GGO42750.1"/>
    <property type="molecule type" value="Genomic_DNA"/>
</dbReference>
<gene>
    <name evidence="3" type="ORF">GCM10012286_24950</name>
</gene>
<dbReference type="InterPro" id="IPR016032">
    <property type="entry name" value="Sig_transdc_resp-reg_C-effctor"/>
</dbReference>
<dbReference type="InterPro" id="IPR000792">
    <property type="entry name" value="Tscrpt_reg_LuxR_C"/>
</dbReference>
<comment type="caution">
    <text evidence="3">The sequence shown here is derived from an EMBL/GenBank/DDBJ whole genome shotgun (WGS) entry which is preliminary data.</text>
</comment>
<evidence type="ECO:0000259" key="2">
    <source>
        <dbReference type="SMART" id="SM00421"/>
    </source>
</evidence>
<evidence type="ECO:0000313" key="3">
    <source>
        <dbReference type="EMBL" id="GGO42750.1"/>
    </source>
</evidence>
<dbReference type="PANTHER" id="PTHR34293">
    <property type="entry name" value="HTH-TYPE TRANSCRIPTIONAL REGULATOR TRMBL2"/>
    <property type="match status" value="1"/>
</dbReference>